<evidence type="ECO:0000313" key="2">
    <source>
        <dbReference type="EMBL" id="AKS26373.1"/>
    </source>
</evidence>
<dbReference type="InterPro" id="IPR003497">
    <property type="entry name" value="BRO_N_domain"/>
</dbReference>
<dbReference type="Proteomes" id="UP000593702">
    <property type="component" value="Segment"/>
</dbReference>
<feature type="domain" description="Bro-N" evidence="1">
    <location>
        <begin position="8"/>
        <end position="120"/>
    </location>
</feature>
<evidence type="ECO:0000259" key="1">
    <source>
        <dbReference type="PROSITE" id="PS51750"/>
    </source>
</evidence>
<proteinExistence type="predicted"/>
<dbReference type="PROSITE" id="PS51750">
    <property type="entry name" value="BRO_N"/>
    <property type="match status" value="1"/>
</dbReference>
<gene>
    <name evidence="2" type="ORF">DLEV_082</name>
</gene>
<dbReference type="EMBL" id="KR095315">
    <property type="protein sequence ID" value="AKS26373.1"/>
    <property type="molecule type" value="Genomic_DNA"/>
</dbReference>
<organism evidence="2 3">
    <name type="scientific">Diachasmimorpha longicaudata entomopoxvirus</name>
    <dbReference type="NCBI Taxonomy" id="109981"/>
    <lineage>
        <taxon>Viruses</taxon>
        <taxon>Varidnaviria</taxon>
        <taxon>Bamfordvirae</taxon>
        <taxon>Nucleocytoviricota</taxon>
        <taxon>Pokkesviricetes</taxon>
        <taxon>Chitovirales</taxon>
        <taxon>Poxviridae</taxon>
        <taxon>Entomopoxvirinae</taxon>
        <taxon>Epsilonentomopoxvirus</taxon>
        <taxon>Epsilonentomopoxvirus dlongicaudata</taxon>
        <taxon>Diachasmimorpha entomopoxvirus</taxon>
    </lineage>
</organism>
<accession>A0A7R5WJ90</accession>
<protein>
    <submittedName>
        <fullName evidence="2">Putative Bro-N domain-containing protein 4</fullName>
    </submittedName>
</protein>
<name>A0A7R5WJ90_9POXV</name>
<sequence>MSLVFKEYYVLDPTFSWLDVYMLNIFVNVDGDFFFKTDDVLNILKDFTIDSQNPNYQCIWENLNTFKIQTNWPPNTQFITETGICSLLIDIGLSHPMSFESRNFHTWFFQEIFPIIEARDDGLITALECVEALV</sequence>
<reference evidence="2 3" key="1">
    <citation type="submission" date="2015-04" db="EMBL/GenBank/DDBJ databases">
        <title>Diachasmimorpha longicaudata entomopoxvirus genome.</title>
        <authorList>
            <person name="Coffman K.A."/>
            <person name="Burke G.R."/>
        </authorList>
    </citation>
    <scope>NUCLEOTIDE SEQUENCE [LARGE SCALE GENOMIC DNA]</scope>
</reference>
<evidence type="ECO:0000313" key="3">
    <source>
        <dbReference type="Proteomes" id="UP000593702"/>
    </source>
</evidence>
<keyword evidence="3" id="KW-1185">Reference proteome</keyword>